<keyword evidence="1" id="KW-0472">Membrane</keyword>
<name>A0A0P7ZRJ9_9CYAN</name>
<dbReference type="PATRIC" id="fig|1666911.3.peg.2743"/>
<gene>
    <name evidence="2" type="ORF">HLUCCA11_01665</name>
</gene>
<keyword evidence="1" id="KW-0812">Transmembrane</keyword>
<keyword evidence="1" id="KW-1133">Transmembrane helix</keyword>
<dbReference type="EMBL" id="LJZR01000001">
    <property type="protein sequence ID" value="KPQ37792.1"/>
    <property type="molecule type" value="Genomic_DNA"/>
</dbReference>
<dbReference type="STRING" id="1666911.HLUCCA11_01665"/>
<proteinExistence type="predicted"/>
<evidence type="ECO:0000313" key="2">
    <source>
        <dbReference type="EMBL" id="KPQ37792.1"/>
    </source>
</evidence>
<evidence type="ECO:0000256" key="1">
    <source>
        <dbReference type="SAM" id="Phobius"/>
    </source>
</evidence>
<comment type="caution">
    <text evidence="2">The sequence shown here is derived from an EMBL/GenBank/DDBJ whole genome shotgun (WGS) entry which is preliminary data.</text>
</comment>
<sequence>MKNDFDFSNNDLFGPVVFRPAFNGASPINANQAWSLFFTAGQEDKGLGFNKETGRLFTNLLLAIVVTGALGAAVFTSIS</sequence>
<dbReference type="Proteomes" id="UP000050465">
    <property type="component" value="Unassembled WGS sequence"/>
</dbReference>
<protein>
    <submittedName>
        <fullName evidence="2">Uncharacterized protein</fullName>
    </submittedName>
</protein>
<dbReference type="AlphaFoldDB" id="A0A0P7ZRJ9"/>
<evidence type="ECO:0000313" key="3">
    <source>
        <dbReference type="Proteomes" id="UP000050465"/>
    </source>
</evidence>
<accession>A0A0P7ZRJ9</accession>
<feature type="transmembrane region" description="Helical" evidence="1">
    <location>
        <begin position="56"/>
        <end position="78"/>
    </location>
</feature>
<organism evidence="2 3">
    <name type="scientific">Phormidesmis priestleyi Ana</name>
    <dbReference type="NCBI Taxonomy" id="1666911"/>
    <lineage>
        <taxon>Bacteria</taxon>
        <taxon>Bacillati</taxon>
        <taxon>Cyanobacteriota</taxon>
        <taxon>Cyanophyceae</taxon>
        <taxon>Leptolyngbyales</taxon>
        <taxon>Leptolyngbyaceae</taxon>
        <taxon>Phormidesmis</taxon>
    </lineage>
</organism>
<reference evidence="2 3" key="1">
    <citation type="submission" date="2015-09" db="EMBL/GenBank/DDBJ databases">
        <title>Identification and resolution of microdiversity through metagenomic sequencing of parallel consortia.</title>
        <authorList>
            <person name="Nelson W.C."/>
            <person name="Romine M.F."/>
            <person name="Lindemann S.R."/>
        </authorList>
    </citation>
    <scope>NUCLEOTIDE SEQUENCE [LARGE SCALE GENOMIC DNA]</scope>
    <source>
        <strain evidence="2">Ana</strain>
    </source>
</reference>